<keyword evidence="3" id="KW-1185">Reference proteome</keyword>
<accession>A0A542DMW0</accession>
<name>A0A542DMW0_AMYCI</name>
<feature type="transmembrane region" description="Helical" evidence="1">
    <location>
        <begin position="506"/>
        <end position="525"/>
    </location>
</feature>
<keyword evidence="1" id="KW-0812">Transmembrane</keyword>
<feature type="transmembrane region" description="Helical" evidence="1">
    <location>
        <begin position="191"/>
        <end position="209"/>
    </location>
</feature>
<feature type="transmembrane region" description="Helical" evidence="1">
    <location>
        <begin position="122"/>
        <end position="149"/>
    </location>
</feature>
<dbReference type="OrthoDB" id="2014935at2"/>
<keyword evidence="1" id="KW-0472">Membrane</keyword>
<feature type="transmembrane region" description="Helical" evidence="1">
    <location>
        <begin position="21"/>
        <end position="41"/>
    </location>
</feature>
<feature type="transmembrane region" description="Helical" evidence="1">
    <location>
        <begin position="161"/>
        <end position="184"/>
    </location>
</feature>
<evidence type="ECO:0000313" key="2">
    <source>
        <dbReference type="EMBL" id="TQJ04314.1"/>
    </source>
</evidence>
<protein>
    <submittedName>
        <fullName evidence="2">ABC-2 type transport system permease protein</fullName>
    </submittedName>
</protein>
<feature type="transmembrane region" description="Helical" evidence="1">
    <location>
        <begin position="81"/>
        <end position="101"/>
    </location>
</feature>
<organism evidence="2 3">
    <name type="scientific">Amycolatopsis cihanbeyliensis</name>
    <dbReference type="NCBI Taxonomy" id="1128664"/>
    <lineage>
        <taxon>Bacteria</taxon>
        <taxon>Bacillati</taxon>
        <taxon>Actinomycetota</taxon>
        <taxon>Actinomycetes</taxon>
        <taxon>Pseudonocardiales</taxon>
        <taxon>Pseudonocardiaceae</taxon>
        <taxon>Amycolatopsis</taxon>
    </lineage>
</organism>
<dbReference type="RefSeq" id="WP_142000007.1">
    <property type="nucleotide sequence ID" value="NZ_VFML01000001.1"/>
</dbReference>
<sequence>MSRPLVGTRHLVRHALRRDRIILPLWIVLLSVMPASTAGAYEQLYPTEAERAGLTAAMGNNPSISLLYGPAFDLSTAGGFLAWRLIGFMAVMIGLMAIFTVTRHTRAEEDTGRGELLGSTVVGRFAMLTAGVIVAGGASVLIGVLQSLFLLGTGVAVPGAWAFGLSTAGAGLVFTAIAAAAVQLAEYSRTANGMASAVLGITFLLRGVGDSSEATWLSWLSPIGWTQQIRAFAGERWWVLGLALGAALVVGAAGYALLPRRDFDAGLIRSRPGPATAAPGLRSPFALAWRLHRGSLIGWSVAFAVSGVLMGSIASGITDIIGDSAQAREIFARMGGSEGMIQAFLAAMTGMFGVIAAIYGVQATLRMRGEEVGYRAEPLLATRVSRLGWTGSHLVFAFLGTALVTVLGGVGVGLAHGLRVDDVPGAVGDVLTGTLAQLPAVWLIVGIAVALFGIWPKYSVAAWGVLAVAVLISMFGPVVQLPQLLMDVSPFTHIPKLPGGEFTATPLVWLTALAVIALGAGLTAFRRRDVG</sequence>
<reference evidence="2 3" key="1">
    <citation type="submission" date="2019-06" db="EMBL/GenBank/DDBJ databases">
        <title>Sequencing the genomes of 1000 actinobacteria strains.</title>
        <authorList>
            <person name="Klenk H.-P."/>
        </authorList>
    </citation>
    <scope>NUCLEOTIDE SEQUENCE [LARGE SCALE GENOMIC DNA]</scope>
    <source>
        <strain evidence="2 3">DSM 45679</strain>
    </source>
</reference>
<feature type="transmembrane region" description="Helical" evidence="1">
    <location>
        <begin position="394"/>
        <end position="415"/>
    </location>
</feature>
<dbReference type="AlphaFoldDB" id="A0A542DMW0"/>
<feature type="transmembrane region" description="Helical" evidence="1">
    <location>
        <begin position="462"/>
        <end position="486"/>
    </location>
</feature>
<keyword evidence="1" id="KW-1133">Transmembrane helix</keyword>
<feature type="transmembrane region" description="Helical" evidence="1">
    <location>
        <begin position="237"/>
        <end position="258"/>
    </location>
</feature>
<feature type="transmembrane region" description="Helical" evidence="1">
    <location>
        <begin position="435"/>
        <end position="455"/>
    </location>
</feature>
<gene>
    <name evidence="2" type="ORF">FB471_4100</name>
</gene>
<feature type="transmembrane region" description="Helical" evidence="1">
    <location>
        <begin position="341"/>
        <end position="361"/>
    </location>
</feature>
<proteinExistence type="predicted"/>
<feature type="transmembrane region" description="Helical" evidence="1">
    <location>
        <begin position="296"/>
        <end position="321"/>
    </location>
</feature>
<comment type="caution">
    <text evidence="2">The sequence shown here is derived from an EMBL/GenBank/DDBJ whole genome shotgun (WGS) entry which is preliminary data.</text>
</comment>
<evidence type="ECO:0000256" key="1">
    <source>
        <dbReference type="SAM" id="Phobius"/>
    </source>
</evidence>
<dbReference type="EMBL" id="VFML01000001">
    <property type="protein sequence ID" value="TQJ04314.1"/>
    <property type="molecule type" value="Genomic_DNA"/>
</dbReference>
<dbReference type="Proteomes" id="UP000320876">
    <property type="component" value="Unassembled WGS sequence"/>
</dbReference>
<evidence type="ECO:0000313" key="3">
    <source>
        <dbReference type="Proteomes" id="UP000320876"/>
    </source>
</evidence>